<evidence type="ECO:0000313" key="1">
    <source>
        <dbReference type="EMBL" id="KAH9314726.1"/>
    </source>
</evidence>
<name>A0AA38G233_TAXCH</name>
<comment type="caution">
    <text evidence="1">The sequence shown here is derived from an EMBL/GenBank/DDBJ whole genome shotgun (WGS) entry which is preliminary data.</text>
</comment>
<evidence type="ECO:0000313" key="2">
    <source>
        <dbReference type="Proteomes" id="UP000824469"/>
    </source>
</evidence>
<dbReference type="SUPFAM" id="SSF48371">
    <property type="entry name" value="ARM repeat"/>
    <property type="match status" value="1"/>
</dbReference>
<dbReference type="OMA" id="ICGIRPR"/>
<dbReference type="EMBL" id="JAHRHJ020000005">
    <property type="protein sequence ID" value="KAH9314726.1"/>
    <property type="molecule type" value="Genomic_DNA"/>
</dbReference>
<accession>A0AA38G233</accession>
<proteinExistence type="predicted"/>
<dbReference type="PANTHER" id="PTHR47673:SF1">
    <property type="entry name" value="ARM REPEAT SUPERFAMILY PROTEIN"/>
    <property type="match status" value="1"/>
</dbReference>
<dbReference type="Proteomes" id="UP000824469">
    <property type="component" value="Unassembled WGS sequence"/>
</dbReference>
<dbReference type="Gene3D" id="1.25.10.10">
    <property type="entry name" value="Leucine-rich Repeat Variant"/>
    <property type="match status" value="1"/>
</dbReference>
<organism evidence="1 2">
    <name type="scientific">Taxus chinensis</name>
    <name type="common">Chinese yew</name>
    <name type="synonym">Taxus wallichiana var. chinensis</name>
    <dbReference type="NCBI Taxonomy" id="29808"/>
    <lineage>
        <taxon>Eukaryota</taxon>
        <taxon>Viridiplantae</taxon>
        <taxon>Streptophyta</taxon>
        <taxon>Embryophyta</taxon>
        <taxon>Tracheophyta</taxon>
        <taxon>Spermatophyta</taxon>
        <taxon>Pinopsida</taxon>
        <taxon>Pinidae</taxon>
        <taxon>Conifers II</taxon>
        <taxon>Cupressales</taxon>
        <taxon>Taxaceae</taxon>
        <taxon>Taxus</taxon>
    </lineage>
</organism>
<keyword evidence="2" id="KW-1185">Reference proteome</keyword>
<protein>
    <submittedName>
        <fullName evidence="1">Uncharacterized protein</fullName>
    </submittedName>
</protein>
<dbReference type="AlphaFoldDB" id="A0AA38G233"/>
<sequence>ALTQGKVLNIRTRALSSVSEGGDIEEDVDRKAAWLLKAFVGATAVYVGCQFFPLMGESMMQQSVALLRVKDPLFKRMGASRLSRIAIDDERRSKIVEMGGISQLINMLETAPDDCTRREAMKALAALSQS</sequence>
<feature type="non-terminal residue" evidence="1">
    <location>
        <position position="130"/>
    </location>
</feature>
<gene>
    <name evidence="1" type="ORF">KI387_023353</name>
</gene>
<reference evidence="1 2" key="1">
    <citation type="journal article" date="2021" name="Nat. Plants">
        <title>The Taxus genome provides insights into paclitaxel biosynthesis.</title>
        <authorList>
            <person name="Xiong X."/>
            <person name="Gou J."/>
            <person name="Liao Q."/>
            <person name="Li Y."/>
            <person name="Zhou Q."/>
            <person name="Bi G."/>
            <person name="Li C."/>
            <person name="Du R."/>
            <person name="Wang X."/>
            <person name="Sun T."/>
            <person name="Guo L."/>
            <person name="Liang H."/>
            <person name="Lu P."/>
            <person name="Wu Y."/>
            <person name="Zhang Z."/>
            <person name="Ro D.K."/>
            <person name="Shang Y."/>
            <person name="Huang S."/>
            <person name="Yan J."/>
        </authorList>
    </citation>
    <scope>NUCLEOTIDE SEQUENCE [LARGE SCALE GENOMIC DNA]</scope>
    <source>
        <strain evidence="1">Ta-2019</strain>
    </source>
</reference>
<dbReference type="PANTHER" id="PTHR47673">
    <property type="entry name" value="ARM REPEAT SUPERFAMILY PROTEIN"/>
    <property type="match status" value="1"/>
</dbReference>
<dbReference type="InterPro" id="IPR016024">
    <property type="entry name" value="ARM-type_fold"/>
</dbReference>
<feature type="non-terminal residue" evidence="1">
    <location>
        <position position="1"/>
    </location>
</feature>
<dbReference type="InterPro" id="IPR011989">
    <property type="entry name" value="ARM-like"/>
</dbReference>